<organism evidence="1">
    <name type="scientific">marine sediment metagenome</name>
    <dbReference type="NCBI Taxonomy" id="412755"/>
    <lineage>
        <taxon>unclassified sequences</taxon>
        <taxon>metagenomes</taxon>
        <taxon>ecological metagenomes</taxon>
    </lineage>
</organism>
<reference evidence="1" key="1">
    <citation type="journal article" date="2015" name="Nature">
        <title>Complex archaea that bridge the gap between prokaryotes and eukaryotes.</title>
        <authorList>
            <person name="Spang A."/>
            <person name="Saw J.H."/>
            <person name="Jorgensen S.L."/>
            <person name="Zaremba-Niedzwiedzka K."/>
            <person name="Martijn J."/>
            <person name="Lind A.E."/>
            <person name="van Eijk R."/>
            <person name="Schleper C."/>
            <person name="Guy L."/>
            <person name="Ettema T.J."/>
        </authorList>
    </citation>
    <scope>NUCLEOTIDE SEQUENCE</scope>
</reference>
<gene>
    <name evidence="1" type="ORF">LCGC14_2485750</name>
</gene>
<feature type="non-terminal residue" evidence="1">
    <location>
        <position position="1"/>
    </location>
</feature>
<accession>A0A0F9DZW9</accession>
<name>A0A0F9DZW9_9ZZZZ</name>
<sequence>DLWEVRRVPHDDVEAYMACGWTVDHEALEDTHHGRYSVLVWRAIE</sequence>
<evidence type="ECO:0000313" key="1">
    <source>
        <dbReference type="EMBL" id="KKL17418.1"/>
    </source>
</evidence>
<protein>
    <recommendedName>
        <fullName evidence="2">SAM-dependent methyltransferase</fullName>
    </recommendedName>
</protein>
<proteinExistence type="predicted"/>
<comment type="caution">
    <text evidence="1">The sequence shown here is derived from an EMBL/GenBank/DDBJ whole genome shotgun (WGS) entry which is preliminary data.</text>
</comment>
<dbReference type="EMBL" id="LAZR01039266">
    <property type="protein sequence ID" value="KKL17418.1"/>
    <property type="molecule type" value="Genomic_DNA"/>
</dbReference>
<dbReference type="AlphaFoldDB" id="A0A0F9DZW9"/>
<evidence type="ECO:0008006" key="2">
    <source>
        <dbReference type="Google" id="ProtNLM"/>
    </source>
</evidence>